<reference evidence="2 3" key="1">
    <citation type="journal article" date="2015" name="Stand. Genomic Sci.">
        <title>Genomic Encyclopedia of Bacterial and Archaeal Type Strains, Phase III: the genomes of soil and plant-associated and newly described type strains.</title>
        <authorList>
            <person name="Whitman W.B."/>
            <person name="Woyke T."/>
            <person name="Klenk H.P."/>
            <person name="Zhou Y."/>
            <person name="Lilburn T.G."/>
            <person name="Beck B.J."/>
            <person name="De Vos P."/>
            <person name="Vandamme P."/>
            <person name="Eisen J.A."/>
            <person name="Garrity G."/>
            <person name="Hugenholtz P."/>
            <person name="Kyrpides N.C."/>
        </authorList>
    </citation>
    <scope>NUCLEOTIDE SEQUENCE [LARGE SCALE GENOMIC DNA]</scope>
    <source>
        <strain evidence="2 3">A3</strain>
    </source>
</reference>
<feature type="transmembrane region" description="Helical" evidence="1">
    <location>
        <begin position="61"/>
        <end position="78"/>
    </location>
</feature>
<keyword evidence="1" id="KW-1133">Transmembrane helix</keyword>
<feature type="transmembrane region" description="Helical" evidence="1">
    <location>
        <begin position="126"/>
        <end position="144"/>
    </location>
</feature>
<proteinExistence type="predicted"/>
<dbReference type="RefSeq" id="WP_131998719.1">
    <property type="nucleotide sequence ID" value="NZ_SLWQ01000006.1"/>
</dbReference>
<keyword evidence="1" id="KW-0472">Membrane</keyword>
<protein>
    <submittedName>
        <fullName evidence="2">Uncharacterized protein</fullName>
    </submittedName>
</protein>
<name>A0A4R2I7L9_9GAMM</name>
<organism evidence="2 3">
    <name type="scientific">Dokdonella fugitiva</name>
    <dbReference type="NCBI Taxonomy" id="328517"/>
    <lineage>
        <taxon>Bacteria</taxon>
        <taxon>Pseudomonadati</taxon>
        <taxon>Pseudomonadota</taxon>
        <taxon>Gammaproteobacteria</taxon>
        <taxon>Lysobacterales</taxon>
        <taxon>Rhodanobacteraceae</taxon>
        <taxon>Dokdonella</taxon>
    </lineage>
</organism>
<evidence type="ECO:0000313" key="3">
    <source>
        <dbReference type="Proteomes" id="UP000294862"/>
    </source>
</evidence>
<dbReference type="OrthoDB" id="5984490at2"/>
<feature type="transmembrane region" description="Helical" evidence="1">
    <location>
        <begin position="188"/>
        <end position="207"/>
    </location>
</feature>
<keyword evidence="3" id="KW-1185">Reference proteome</keyword>
<evidence type="ECO:0000313" key="2">
    <source>
        <dbReference type="EMBL" id="TCO40077.1"/>
    </source>
</evidence>
<sequence length="220" mass="23656">MKAIHIIAGLLALLAGAVALYATKGAPLHRRSGWVFAVAMATMTTTAAVIAQFFSPNRVNVVAAVLTFYLVATGVLAVRRTVPQMRALATAFMLVAVAIGAHALALGVEAVSSTAHRVDGIPAPPLFMFGSVALLAAFGDLRMLRAGRIEGARRLARHLWRMSYAMWIATTSAFLGQAKFIPEPLRKLPLLVAPVLLVLVVMVYWLVKVHRRPRVAATVR</sequence>
<dbReference type="Proteomes" id="UP000294862">
    <property type="component" value="Unassembled WGS sequence"/>
</dbReference>
<comment type="caution">
    <text evidence="2">The sequence shown here is derived from an EMBL/GenBank/DDBJ whole genome shotgun (WGS) entry which is preliminary data.</text>
</comment>
<dbReference type="EMBL" id="SLWQ01000006">
    <property type="protein sequence ID" value="TCO40077.1"/>
    <property type="molecule type" value="Genomic_DNA"/>
</dbReference>
<keyword evidence="1" id="KW-0812">Transmembrane</keyword>
<evidence type="ECO:0000256" key="1">
    <source>
        <dbReference type="SAM" id="Phobius"/>
    </source>
</evidence>
<feature type="transmembrane region" description="Helical" evidence="1">
    <location>
        <begin position="34"/>
        <end position="55"/>
    </location>
</feature>
<dbReference type="AlphaFoldDB" id="A0A4R2I7L9"/>
<feature type="transmembrane region" description="Helical" evidence="1">
    <location>
        <begin position="6"/>
        <end position="22"/>
    </location>
</feature>
<accession>A0A4R2I7L9</accession>
<gene>
    <name evidence="2" type="ORF">EV148_106232</name>
</gene>
<feature type="transmembrane region" description="Helical" evidence="1">
    <location>
        <begin position="87"/>
        <end position="106"/>
    </location>
</feature>
<feature type="transmembrane region" description="Helical" evidence="1">
    <location>
        <begin position="164"/>
        <end position="182"/>
    </location>
</feature>